<dbReference type="Ensembl" id="ENSBOBT00000007738.1">
    <property type="protein sequence ID" value="ENSBOBP00000007537.1"/>
    <property type="gene ID" value="ENSBOBG00000004949.1"/>
</dbReference>
<proteinExistence type="predicted"/>
<reference evidence="2" key="1">
    <citation type="submission" date="2025-08" db="UniProtKB">
        <authorList>
            <consortium name="Ensembl"/>
        </authorList>
    </citation>
    <scope>IDENTIFICATION</scope>
</reference>
<dbReference type="AlphaFoldDB" id="A0A8C0ESY6"/>
<evidence type="ECO:0000313" key="3">
    <source>
        <dbReference type="Proteomes" id="UP000694567"/>
    </source>
</evidence>
<feature type="compositionally biased region" description="Polar residues" evidence="1">
    <location>
        <begin position="1"/>
        <end position="14"/>
    </location>
</feature>
<keyword evidence="3" id="KW-1185">Reference proteome</keyword>
<name>A0A8C0ESY6_BUBBB</name>
<reference evidence="2" key="2">
    <citation type="submission" date="2025-09" db="UniProtKB">
        <authorList>
            <consortium name="Ensembl"/>
        </authorList>
    </citation>
    <scope>IDENTIFICATION</scope>
</reference>
<sequence length="108" mass="11692">DIHSSPAETSSTSALDELAESTDSTSSVPPGWYKRTACDAALASIKEEKDFQESSGEANDFLSLGFSKKLWKTVEGPQLKSIWWVDDGICVAVDEERSAGEEGTLKSF</sequence>
<evidence type="ECO:0000256" key="1">
    <source>
        <dbReference type="SAM" id="MobiDB-lite"/>
    </source>
</evidence>
<feature type="region of interest" description="Disordered" evidence="1">
    <location>
        <begin position="1"/>
        <end position="32"/>
    </location>
</feature>
<protein>
    <submittedName>
        <fullName evidence="2">Uncharacterized protein</fullName>
    </submittedName>
</protein>
<evidence type="ECO:0000313" key="2">
    <source>
        <dbReference type="Ensembl" id="ENSBOBP00000007537.1"/>
    </source>
</evidence>
<dbReference type="Proteomes" id="UP000694567">
    <property type="component" value="Unplaced"/>
</dbReference>
<organism evidence="2 3">
    <name type="scientific">Bubo bubo</name>
    <name type="common">Eurasian eagle-owl</name>
    <name type="synonym">Strix bubo</name>
    <dbReference type="NCBI Taxonomy" id="30461"/>
    <lineage>
        <taxon>Eukaryota</taxon>
        <taxon>Metazoa</taxon>
        <taxon>Chordata</taxon>
        <taxon>Craniata</taxon>
        <taxon>Vertebrata</taxon>
        <taxon>Euteleostomi</taxon>
        <taxon>Archelosauria</taxon>
        <taxon>Archosauria</taxon>
        <taxon>Dinosauria</taxon>
        <taxon>Saurischia</taxon>
        <taxon>Theropoda</taxon>
        <taxon>Coelurosauria</taxon>
        <taxon>Aves</taxon>
        <taxon>Neognathae</taxon>
        <taxon>Neoaves</taxon>
        <taxon>Telluraves</taxon>
        <taxon>Strigiformes</taxon>
        <taxon>Strigidae</taxon>
        <taxon>Bubo</taxon>
    </lineage>
</organism>
<accession>A0A8C0ESY6</accession>